<accession>A0A0P0VIW2</accession>
<evidence type="ECO:0000256" key="1">
    <source>
        <dbReference type="SAM" id="MobiDB-lite"/>
    </source>
</evidence>
<keyword evidence="3" id="KW-1185">Reference proteome</keyword>
<dbReference type="EMBL" id="AP014958">
    <property type="protein sequence ID" value="BAS78606.1"/>
    <property type="molecule type" value="Genomic_DNA"/>
</dbReference>
<name>A0A0P0VIW2_ORYSJ</name>
<evidence type="ECO:0000313" key="2">
    <source>
        <dbReference type="EMBL" id="BAS78606.1"/>
    </source>
</evidence>
<dbReference type="Proteomes" id="UP000059680">
    <property type="component" value="Chromosome 2"/>
</dbReference>
<reference evidence="3" key="1">
    <citation type="journal article" date="2005" name="Nature">
        <title>The map-based sequence of the rice genome.</title>
        <authorList>
            <consortium name="International rice genome sequencing project (IRGSP)"/>
            <person name="Matsumoto T."/>
            <person name="Wu J."/>
            <person name="Kanamori H."/>
            <person name="Katayose Y."/>
            <person name="Fujisawa M."/>
            <person name="Namiki N."/>
            <person name="Mizuno H."/>
            <person name="Yamamoto K."/>
            <person name="Antonio B.A."/>
            <person name="Baba T."/>
            <person name="Sakata K."/>
            <person name="Nagamura Y."/>
            <person name="Aoki H."/>
            <person name="Arikawa K."/>
            <person name="Arita K."/>
            <person name="Bito T."/>
            <person name="Chiden Y."/>
            <person name="Fujitsuka N."/>
            <person name="Fukunaka R."/>
            <person name="Hamada M."/>
            <person name="Harada C."/>
            <person name="Hayashi A."/>
            <person name="Hijishita S."/>
            <person name="Honda M."/>
            <person name="Hosokawa S."/>
            <person name="Ichikawa Y."/>
            <person name="Idonuma A."/>
            <person name="Iijima M."/>
            <person name="Ikeda M."/>
            <person name="Ikeno M."/>
            <person name="Ito K."/>
            <person name="Ito S."/>
            <person name="Ito T."/>
            <person name="Ito Y."/>
            <person name="Ito Y."/>
            <person name="Iwabuchi A."/>
            <person name="Kamiya K."/>
            <person name="Karasawa W."/>
            <person name="Kurita K."/>
            <person name="Katagiri S."/>
            <person name="Kikuta A."/>
            <person name="Kobayashi H."/>
            <person name="Kobayashi N."/>
            <person name="Machita K."/>
            <person name="Maehara T."/>
            <person name="Masukawa M."/>
            <person name="Mizubayashi T."/>
            <person name="Mukai Y."/>
            <person name="Nagasaki H."/>
            <person name="Nagata Y."/>
            <person name="Naito S."/>
            <person name="Nakashima M."/>
            <person name="Nakama Y."/>
            <person name="Nakamichi Y."/>
            <person name="Nakamura M."/>
            <person name="Meguro A."/>
            <person name="Negishi M."/>
            <person name="Ohta I."/>
            <person name="Ohta T."/>
            <person name="Okamoto M."/>
            <person name="Ono N."/>
            <person name="Saji S."/>
            <person name="Sakaguchi M."/>
            <person name="Sakai K."/>
            <person name="Shibata M."/>
            <person name="Shimokawa T."/>
            <person name="Song J."/>
            <person name="Takazaki Y."/>
            <person name="Terasawa K."/>
            <person name="Tsugane M."/>
            <person name="Tsuji K."/>
            <person name="Ueda S."/>
            <person name="Waki K."/>
            <person name="Yamagata H."/>
            <person name="Yamamoto M."/>
            <person name="Yamamoto S."/>
            <person name="Yamane H."/>
            <person name="Yoshiki S."/>
            <person name="Yoshihara R."/>
            <person name="Yukawa K."/>
            <person name="Zhong H."/>
            <person name="Yano M."/>
            <person name="Yuan Q."/>
            <person name="Ouyang S."/>
            <person name="Liu J."/>
            <person name="Jones K.M."/>
            <person name="Gansberger K."/>
            <person name="Moffat K."/>
            <person name="Hill J."/>
            <person name="Bera J."/>
            <person name="Fadrosh D."/>
            <person name="Jin S."/>
            <person name="Johri S."/>
            <person name="Kim M."/>
            <person name="Overton L."/>
            <person name="Reardon M."/>
            <person name="Tsitrin T."/>
            <person name="Vuong H."/>
            <person name="Weaver B."/>
            <person name="Ciecko A."/>
            <person name="Tallon L."/>
            <person name="Jackson J."/>
            <person name="Pai G."/>
            <person name="Aken S.V."/>
            <person name="Utterback T."/>
            <person name="Reidmuller S."/>
            <person name="Feldblyum T."/>
            <person name="Hsiao J."/>
            <person name="Zismann V."/>
            <person name="Iobst S."/>
            <person name="de Vazeille A.R."/>
            <person name="Buell C.R."/>
            <person name="Ying K."/>
            <person name="Li Y."/>
            <person name="Lu T."/>
            <person name="Huang Y."/>
            <person name="Zhao Q."/>
            <person name="Feng Q."/>
            <person name="Zhang L."/>
            <person name="Zhu J."/>
            <person name="Weng Q."/>
            <person name="Mu J."/>
            <person name="Lu Y."/>
            <person name="Fan D."/>
            <person name="Liu Y."/>
            <person name="Guan J."/>
            <person name="Zhang Y."/>
            <person name="Yu S."/>
            <person name="Liu X."/>
            <person name="Zhang Y."/>
            <person name="Hong G."/>
            <person name="Han B."/>
            <person name="Choisne N."/>
            <person name="Demange N."/>
            <person name="Orjeda G."/>
            <person name="Samain S."/>
            <person name="Cattolico L."/>
            <person name="Pelletier E."/>
            <person name="Couloux A."/>
            <person name="Segurens B."/>
            <person name="Wincker P."/>
            <person name="D'Hont A."/>
            <person name="Scarpelli C."/>
            <person name="Weissenbach J."/>
            <person name="Salanoubat M."/>
            <person name="Quetier F."/>
            <person name="Yu Y."/>
            <person name="Kim H.R."/>
            <person name="Rambo T."/>
            <person name="Currie J."/>
            <person name="Collura K."/>
            <person name="Luo M."/>
            <person name="Yang T."/>
            <person name="Ammiraju J.S.S."/>
            <person name="Engler F."/>
            <person name="Soderlund C."/>
            <person name="Wing R.A."/>
            <person name="Palmer L.E."/>
            <person name="de la Bastide M."/>
            <person name="Spiegel L."/>
            <person name="Nascimento L."/>
            <person name="Zutavern T."/>
            <person name="O'Shaughnessy A."/>
            <person name="Dike S."/>
            <person name="Dedhia N."/>
            <person name="Preston R."/>
            <person name="Balija V."/>
            <person name="McCombie W.R."/>
            <person name="Chow T."/>
            <person name="Chen H."/>
            <person name="Chung M."/>
            <person name="Chen C."/>
            <person name="Shaw J."/>
            <person name="Wu H."/>
            <person name="Hsiao K."/>
            <person name="Chao Y."/>
            <person name="Chu M."/>
            <person name="Cheng C."/>
            <person name="Hour A."/>
            <person name="Lee P."/>
            <person name="Lin S."/>
            <person name="Lin Y."/>
            <person name="Liou J."/>
            <person name="Liu S."/>
            <person name="Hsing Y."/>
            <person name="Raghuvanshi S."/>
            <person name="Mohanty A."/>
            <person name="Bharti A.K."/>
            <person name="Gaur A."/>
            <person name="Gupta V."/>
            <person name="Kumar D."/>
            <person name="Ravi V."/>
            <person name="Vij S."/>
            <person name="Kapur A."/>
            <person name="Khurana P."/>
            <person name="Khurana P."/>
            <person name="Khurana J.P."/>
            <person name="Tyagi A.K."/>
            <person name="Gaikwad K."/>
            <person name="Singh A."/>
            <person name="Dalal V."/>
            <person name="Srivastava S."/>
            <person name="Dixit A."/>
            <person name="Pal A.K."/>
            <person name="Ghazi I.A."/>
            <person name="Yadav M."/>
            <person name="Pandit A."/>
            <person name="Bhargava A."/>
            <person name="Sureshbabu K."/>
            <person name="Batra K."/>
            <person name="Sharma T.R."/>
            <person name="Mohapatra T."/>
            <person name="Singh N.K."/>
            <person name="Messing J."/>
            <person name="Nelson A.B."/>
            <person name="Fuks G."/>
            <person name="Kavchok S."/>
            <person name="Keizer G."/>
            <person name="Linton E."/>
            <person name="Llaca V."/>
            <person name="Song R."/>
            <person name="Tanyolac B."/>
            <person name="Young S."/>
            <person name="Ho-Il K."/>
            <person name="Hahn J.H."/>
            <person name="Sangsakoo G."/>
            <person name="Vanavichit A."/>
            <person name="de Mattos Luiz.A.T."/>
            <person name="Zimmer P.D."/>
            <person name="Malone G."/>
            <person name="Dellagostin O."/>
            <person name="de Oliveira A.C."/>
            <person name="Bevan M."/>
            <person name="Bancroft I."/>
            <person name="Minx P."/>
            <person name="Cordum H."/>
            <person name="Wilson R."/>
            <person name="Cheng Z."/>
            <person name="Jin W."/>
            <person name="Jiang J."/>
            <person name="Leong S.A."/>
            <person name="Iwama H."/>
            <person name="Gojobori T."/>
            <person name="Itoh T."/>
            <person name="Niimura Y."/>
            <person name="Fujii Y."/>
            <person name="Habara T."/>
            <person name="Sakai H."/>
            <person name="Sato Y."/>
            <person name="Wilson G."/>
            <person name="Kumar K."/>
            <person name="McCouch S."/>
            <person name="Juretic N."/>
            <person name="Hoen D."/>
            <person name="Wright S."/>
            <person name="Bruskiewich R."/>
            <person name="Bureau T."/>
            <person name="Miyao A."/>
            <person name="Hirochika H."/>
            <person name="Nishikawa T."/>
            <person name="Kadowaki K."/>
            <person name="Sugiura M."/>
            <person name="Burr B."/>
            <person name="Sasaki T."/>
        </authorList>
    </citation>
    <scope>NUCLEOTIDE SEQUENCE [LARGE SCALE GENOMIC DNA]</scope>
    <source>
        <strain evidence="3">cv. Nipponbare</strain>
    </source>
</reference>
<organism evidence="2 3">
    <name type="scientific">Oryza sativa subsp. japonica</name>
    <name type="common">Rice</name>
    <dbReference type="NCBI Taxonomy" id="39947"/>
    <lineage>
        <taxon>Eukaryota</taxon>
        <taxon>Viridiplantae</taxon>
        <taxon>Streptophyta</taxon>
        <taxon>Embryophyta</taxon>
        <taxon>Tracheophyta</taxon>
        <taxon>Spermatophyta</taxon>
        <taxon>Magnoliopsida</taxon>
        <taxon>Liliopsida</taxon>
        <taxon>Poales</taxon>
        <taxon>Poaceae</taxon>
        <taxon>BOP clade</taxon>
        <taxon>Oryzoideae</taxon>
        <taxon>Oryzeae</taxon>
        <taxon>Oryzinae</taxon>
        <taxon>Oryza</taxon>
        <taxon>Oryza sativa</taxon>
    </lineage>
</organism>
<protein>
    <submittedName>
        <fullName evidence="2">Os02g0468850 protein</fullName>
    </submittedName>
</protein>
<sequence length="117" mass="12539">MTRVDHEFKRFGVRRTKGASLVAGYGEGNRGSELGDWWWERVGGSGRCTRWREHVGGGRSAGAAAGARGRRSSPRDGSRRWSSCAADESTSAATVLANPTALRPTLPLALRAAAVDR</sequence>
<evidence type="ECO:0000313" key="3">
    <source>
        <dbReference type="Proteomes" id="UP000059680"/>
    </source>
</evidence>
<feature type="region of interest" description="Disordered" evidence="1">
    <location>
        <begin position="53"/>
        <end position="85"/>
    </location>
</feature>
<proteinExistence type="predicted"/>
<dbReference type="PaxDb" id="39947-A0A0P0VIW2"/>
<dbReference type="AlphaFoldDB" id="A0A0P0VIW2"/>
<reference evidence="2 3" key="3">
    <citation type="journal article" date="2013" name="Rice">
        <title>Improvement of the Oryza sativa Nipponbare reference genome using next generation sequence and optical map data.</title>
        <authorList>
            <person name="Kawahara Y."/>
            <person name="de la Bastide M."/>
            <person name="Hamilton J.P."/>
            <person name="Kanamori H."/>
            <person name="McCombie W.R."/>
            <person name="Ouyang S."/>
            <person name="Schwartz D.C."/>
            <person name="Tanaka T."/>
            <person name="Wu J."/>
            <person name="Zhou S."/>
            <person name="Childs K.L."/>
            <person name="Davidson R.M."/>
            <person name="Lin H."/>
            <person name="Quesada-Ocampo L."/>
            <person name="Vaillancourt B."/>
            <person name="Sakai H."/>
            <person name="Lee S.S."/>
            <person name="Kim J."/>
            <person name="Numa H."/>
            <person name="Itoh T."/>
            <person name="Buell C.R."/>
            <person name="Matsumoto T."/>
        </authorList>
    </citation>
    <scope>NUCLEOTIDE SEQUENCE [LARGE SCALE GENOMIC DNA]</scope>
    <source>
        <strain evidence="3">cv. Nipponbare</strain>
    </source>
</reference>
<dbReference type="InParanoid" id="A0A0P0VIW2"/>
<reference evidence="2 3" key="2">
    <citation type="journal article" date="2013" name="Plant Cell Physiol.">
        <title>Rice Annotation Project Database (RAP-DB): an integrative and interactive database for rice genomics.</title>
        <authorList>
            <person name="Sakai H."/>
            <person name="Lee S.S."/>
            <person name="Tanaka T."/>
            <person name="Numa H."/>
            <person name="Kim J."/>
            <person name="Kawahara Y."/>
            <person name="Wakimoto H."/>
            <person name="Yang C.C."/>
            <person name="Iwamoto M."/>
            <person name="Abe T."/>
            <person name="Yamada Y."/>
            <person name="Muto A."/>
            <person name="Inokuchi H."/>
            <person name="Ikemura T."/>
            <person name="Matsumoto T."/>
            <person name="Sasaki T."/>
            <person name="Itoh T."/>
        </authorList>
    </citation>
    <scope>NUCLEOTIDE SEQUENCE [LARGE SCALE GENOMIC DNA]</scope>
    <source>
        <strain evidence="3">cv. Nipponbare</strain>
    </source>
</reference>
<gene>
    <name evidence="2" type="ordered locus">Os02g0468850</name>
    <name evidence="2" type="ORF">OSNPB_020468850</name>
</gene>